<dbReference type="Gene3D" id="1.20.1530.20">
    <property type="match status" value="1"/>
</dbReference>
<evidence type="ECO:0000256" key="5">
    <source>
        <dbReference type="ARBA" id="ARBA00022692"/>
    </source>
</evidence>
<evidence type="ECO:0000313" key="9">
    <source>
        <dbReference type="EMBL" id="MCY6958464.1"/>
    </source>
</evidence>
<comment type="similarity">
    <text evidence="2">Belongs to the arsenical resistance-3 (ACR3) (TC 2.A.59) family.</text>
</comment>
<feature type="transmembrane region" description="Helical" evidence="8">
    <location>
        <begin position="41"/>
        <end position="60"/>
    </location>
</feature>
<feature type="transmembrane region" description="Helical" evidence="8">
    <location>
        <begin position="133"/>
        <end position="152"/>
    </location>
</feature>
<reference evidence="9" key="1">
    <citation type="submission" date="2022-12" db="EMBL/GenBank/DDBJ databases">
        <title>Clostridium sp. nov., isolated from industrial wastewater.</title>
        <authorList>
            <person name="Jiayan W."/>
        </authorList>
    </citation>
    <scope>NUCLEOTIDE SEQUENCE</scope>
    <source>
        <strain evidence="9">ZC22-4</strain>
    </source>
</reference>
<evidence type="ECO:0000256" key="3">
    <source>
        <dbReference type="ARBA" id="ARBA00022448"/>
    </source>
</evidence>
<feature type="transmembrane region" description="Helical" evidence="8">
    <location>
        <begin position="164"/>
        <end position="182"/>
    </location>
</feature>
<feature type="transmembrane region" description="Helical" evidence="8">
    <location>
        <begin position="100"/>
        <end position="121"/>
    </location>
</feature>
<dbReference type="Pfam" id="PF01758">
    <property type="entry name" value="SBF"/>
    <property type="match status" value="1"/>
</dbReference>
<evidence type="ECO:0000256" key="1">
    <source>
        <dbReference type="ARBA" id="ARBA00004651"/>
    </source>
</evidence>
<evidence type="ECO:0000256" key="6">
    <source>
        <dbReference type="ARBA" id="ARBA00022989"/>
    </source>
</evidence>
<sequence length="328" mass="36883">MKQFWNLIMLMQKKLVISIPIFMILGITVGSIFNVSFLKQLIMPFTFLMVYPMMVTLNIKSLFKQSNNKLQIITQVVNFIIMPLVGYSIAKIFFGDNIYLILGLLLTSLLPTSGMTISWTGMAKGNINEAIKMTVIGLLLGAVLTPIYLKVFLGTSIDIPLTDIFNQIIMVILLPMVAGYITQHFLIKKFGKEKYEKEYKSKFPLLSTLGVVLIVFIAMALKAQALLGNPMLILKVLVPLILLYLFNFIFSTVIARMIFKKEDGIAFIYGTVMRNLSVCLAIAMTAFKEQGTEAVIIISLAYVIQVQSAAWYVKLTDKLFSKRNLKGK</sequence>
<organism evidence="9 10">
    <name type="scientific">Clostridium brassicae</name>
    <dbReference type="NCBI Taxonomy" id="2999072"/>
    <lineage>
        <taxon>Bacteria</taxon>
        <taxon>Bacillati</taxon>
        <taxon>Bacillota</taxon>
        <taxon>Clostridia</taxon>
        <taxon>Eubacteriales</taxon>
        <taxon>Clostridiaceae</taxon>
        <taxon>Clostridium</taxon>
    </lineage>
</organism>
<comment type="subcellular location">
    <subcellularLocation>
        <location evidence="1">Cell membrane</location>
        <topology evidence="1">Multi-pass membrane protein</topology>
    </subcellularLocation>
</comment>
<feature type="transmembrane region" description="Helical" evidence="8">
    <location>
        <begin position="233"/>
        <end position="254"/>
    </location>
</feature>
<protein>
    <submittedName>
        <fullName evidence="9">Bile acid:sodium symporter</fullName>
    </submittedName>
</protein>
<dbReference type="EMBL" id="JAPQFJ010000006">
    <property type="protein sequence ID" value="MCY6958464.1"/>
    <property type="molecule type" value="Genomic_DNA"/>
</dbReference>
<accession>A0ABT4D841</accession>
<evidence type="ECO:0000256" key="7">
    <source>
        <dbReference type="ARBA" id="ARBA00023136"/>
    </source>
</evidence>
<dbReference type="InterPro" id="IPR004706">
    <property type="entry name" value="Arsenical-R_Acr3"/>
</dbReference>
<keyword evidence="7 8" id="KW-0472">Membrane</keyword>
<name>A0ABT4D841_9CLOT</name>
<comment type="caution">
    <text evidence="9">The sequence shown here is derived from an EMBL/GenBank/DDBJ whole genome shotgun (WGS) entry which is preliminary data.</text>
</comment>
<dbReference type="InterPro" id="IPR002657">
    <property type="entry name" value="BilAc:Na_symport/Acr3"/>
</dbReference>
<keyword evidence="4" id="KW-1003">Cell membrane</keyword>
<gene>
    <name evidence="9" type="ORF">OW729_07595</name>
</gene>
<evidence type="ECO:0000256" key="4">
    <source>
        <dbReference type="ARBA" id="ARBA00022475"/>
    </source>
</evidence>
<dbReference type="InterPro" id="IPR038770">
    <property type="entry name" value="Na+/solute_symporter_sf"/>
</dbReference>
<feature type="transmembrane region" description="Helical" evidence="8">
    <location>
        <begin position="72"/>
        <end position="94"/>
    </location>
</feature>
<dbReference type="Proteomes" id="UP001144612">
    <property type="component" value="Unassembled WGS sequence"/>
</dbReference>
<keyword evidence="3" id="KW-0813">Transport</keyword>
<feature type="transmembrane region" description="Helical" evidence="8">
    <location>
        <begin position="15"/>
        <end position="35"/>
    </location>
</feature>
<feature type="transmembrane region" description="Helical" evidence="8">
    <location>
        <begin position="203"/>
        <end position="221"/>
    </location>
</feature>
<keyword evidence="6 8" id="KW-1133">Transmembrane helix</keyword>
<evidence type="ECO:0000256" key="8">
    <source>
        <dbReference type="SAM" id="Phobius"/>
    </source>
</evidence>
<dbReference type="RefSeq" id="WP_268060879.1">
    <property type="nucleotide sequence ID" value="NZ_JAPQFJ010000006.1"/>
</dbReference>
<feature type="transmembrane region" description="Helical" evidence="8">
    <location>
        <begin position="266"/>
        <end position="288"/>
    </location>
</feature>
<keyword evidence="5 8" id="KW-0812">Transmembrane</keyword>
<evidence type="ECO:0000256" key="2">
    <source>
        <dbReference type="ARBA" id="ARBA00010110"/>
    </source>
</evidence>
<proteinExistence type="inferred from homology"/>
<keyword evidence="10" id="KW-1185">Reference proteome</keyword>
<feature type="transmembrane region" description="Helical" evidence="8">
    <location>
        <begin position="294"/>
        <end position="313"/>
    </location>
</feature>
<dbReference type="PANTHER" id="PTHR43057:SF1">
    <property type="entry name" value="ARSENICAL-RESISTANCE PROTEIN 3"/>
    <property type="match status" value="1"/>
</dbReference>
<dbReference type="PANTHER" id="PTHR43057">
    <property type="entry name" value="ARSENITE EFFLUX TRANSPORTER"/>
    <property type="match status" value="1"/>
</dbReference>
<evidence type="ECO:0000313" key="10">
    <source>
        <dbReference type="Proteomes" id="UP001144612"/>
    </source>
</evidence>